<evidence type="ECO:0000313" key="2">
    <source>
        <dbReference type="Proteomes" id="UP000281677"/>
    </source>
</evidence>
<dbReference type="VEuPathDB" id="FungiDB:BTJ68_05685"/>
<sequence length="203" mass="22621">MAVRLSFHCALSAPRRILLTCTRPIVNQTRALRVAEILSDYRNILDYLSAIRANPSAEEYNEDGYVVLRKCVTQAQALLSQPFRAQGGSRGDEEINKAHLRRIIVDAAVRRFKAQKLYLQATAALRWINSRTAILQGQRAHAGHAPALLQIRNTLCAELASVTDQRVELFLRSADSTAGKWLQEDPSLATIQQSISCCDTNGY</sequence>
<name>A0A3M7J6S3_HORWE</name>
<comment type="caution">
    <text evidence="1">The sequence shown here is derived from an EMBL/GenBank/DDBJ whole genome shotgun (WGS) entry which is preliminary data.</text>
</comment>
<organism evidence="1 2">
    <name type="scientific">Hortaea werneckii</name>
    <name type="common">Black yeast</name>
    <name type="synonym">Cladosporium werneckii</name>
    <dbReference type="NCBI Taxonomy" id="91943"/>
    <lineage>
        <taxon>Eukaryota</taxon>
        <taxon>Fungi</taxon>
        <taxon>Dikarya</taxon>
        <taxon>Ascomycota</taxon>
        <taxon>Pezizomycotina</taxon>
        <taxon>Dothideomycetes</taxon>
        <taxon>Dothideomycetidae</taxon>
        <taxon>Mycosphaerellales</taxon>
        <taxon>Teratosphaeriaceae</taxon>
        <taxon>Hortaea</taxon>
    </lineage>
</organism>
<dbReference type="AlphaFoldDB" id="A0A3M7J6S3"/>
<dbReference type="EMBL" id="QWIT01000047">
    <property type="protein sequence ID" value="RMZ33349.1"/>
    <property type="molecule type" value="Genomic_DNA"/>
</dbReference>
<proteinExistence type="predicted"/>
<gene>
    <name evidence="1" type="ORF">D0859_02532</name>
</gene>
<accession>A0A3M7J6S3</accession>
<protein>
    <submittedName>
        <fullName evidence="1">Uncharacterized protein</fullName>
    </submittedName>
</protein>
<evidence type="ECO:0000313" key="1">
    <source>
        <dbReference type="EMBL" id="RMZ33349.1"/>
    </source>
</evidence>
<dbReference type="OrthoDB" id="4510061at2759"/>
<reference evidence="1 2" key="1">
    <citation type="journal article" date="2018" name="BMC Genomics">
        <title>Genomic evidence for intraspecific hybridization in a clonal and extremely halotolerant yeast.</title>
        <authorList>
            <person name="Gostincar C."/>
            <person name="Stajich J.E."/>
            <person name="Zupancic J."/>
            <person name="Zalar P."/>
            <person name="Gunde-Cimerman N."/>
        </authorList>
    </citation>
    <scope>NUCLEOTIDE SEQUENCE [LARGE SCALE GENOMIC DNA]</scope>
    <source>
        <strain evidence="1 2">EXF-120</strain>
    </source>
</reference>
<dbReference type="Proteomes" id="UP000281677">
    <property type="component" value="Unassembled WGS sequence"/>
</dbReference>